<dbReference type="AlphaFoldDB" id="A0A9X1X635"/>
<evidence type="ECO:0000313" key="2">
    <source>
        <dbReference type="EMBL" id="MCJ8211734.1"/>
    </source>
</evidence>
<sequence>MRKLFNQYSELVFWLMAIIALGVTNPGDNGHFSLCPLKLAGFTWCPGCGIGHAISWLLHGNLHNSFKAHWLGMPALGVILVRICNLFGLHFSKFKSIT</sequence>
<comment type="caution">
    <text evidence="2">The sequence shown here is derived from an EMBL/GenBank/DDBJ whole genome shotgun (WGS) entry which is preliminary data.</text>
</comment>
<dbReference type="EMBL" id="JALJEJ010000012">
    <property type="protein sequence ID" value="MCJ8211734.1"/>
    <property type="molecule type" value="Genomic_DNA"/>
</dbReference>
<evidence type="ECO:0000313" key="3">
    <source>
        <dbReference type="Proteomes" id="UP001139450"/>
    </source>
</evidence>
<protein>
    <submittedName>
        <fullName evidence="2">DUF2752 domain-containing protein</fullName>
    </submittedName>
</protein>
<name>A0A9X1X635_9SPHI</name>
<gene>
    <name evidence="2" type="ORF">MUY27_18595</name>
</gene>
<keyword evidence="1" id="KW-0812">Transmembrane</keyword>
<keyword evidence="1" id="KW-0472">Membrane</keyword>
<keyword evidence="3" id="KW-1185">Reference proteome</keyword>
<keyword evidence="1" id="KW-1133">Transmembrane helix</keyword>
<evidence type="ECO:0000256" key="1">
    <source>
        <dbReference type="SAM" id="Phobius"/>
    </source>
</evidence>
<dbReference type="InterPro" id="IPR021215">
    <property type="entry name" value="DUF2752"/>
</dbReference>
<feature type="transmembrane region" description="Helical" evidence="1">
    <location>
        <begin position="70"/>
        <end position="91"/>
    </location>
</feature>
<organism evidence="2 3">
    <name type="scientific">Mucilaginibacter straminoryzae</name>
    <dbReference type="NCBI Taxonomy" id="2932774"/>
    <lineage>
        <taxon>Bacteria</taxon>
        <taxon>Pseudomonadati</taxon>
        <taxon>Bacteroidota</taxon>
        <taxon>Sphingobacteriia</taxon>
        <taxon>Sphingobacteriales</taxon>
        <taxon>Sphingobacteriaceae</taxon>
        <taxon>Mucilaginibacter</taxon>
    </lineage>
</organism>
<proteinExistence type="predicted"/>
<accession>A0A9X1X635</accession>
<dbReference type="Proteomes" id="UP001139450">
    <property type="component" value="Unassembled WGS sequence"/>
</dbReference>
<reference evidence="2" key="1">
    <citation type="submission" date="2022-04" db="EMBL/GenBank/DDBJ databases">
        <title>Mucilaginibacter sp. RS28 isolated from freshwater.</title>
        <authorList>
            <person name="Ko S.-R."/>
        </authorList>
    </citation>
    <scope>NUCLEOTIDE SEQUENCE</scope>
    <source>
        <strain evidence="2">RS28</strain>
    </source>
</reference>
<dbReference type="RefSeq" id="WP_245132612.1">
    <property type="nucleotide sequence ID" value="NZ_JALJEJ010000012.1"/>
</dbReference>
<dbReference type="Pfam" id="PF10825">
    <property type="entry name" value="DUF2752"/>
    <property type="match status" value="1"/>
</dbReference>